<dbReference type="Gene3D" id="2.60.410.10">
    <property type="entry name" value="D-Ala-D-Ala carboxypeptidase, C-terminal domain"/>
    <property type="match status" value="1"/>
</dbReference>
<dbReference type="PRINTS" id="PR00725">
    <property type="entry name" value="DADACBPTASE1"/>
</dbReference>
<evidence type="ECO:0000256" key="2">
    <source>
        <dbReference type="ARBA" id="ARBA00004752"/>
    </source>
</evidence>
<dbReference type="SUPFAM" id="SSF69189">
    <property type="entry name" value="Penicillin-binding protein associated domain"/>
    <property type="match status" value="1"/>
</dbReference>
<evidence type="ECO:0000256" key="4">
    <source>
        <dbReference type="ARBA" id="ARBA00012448"/>
    </source>
</evidence>
<evidence type="ECO:0000256" key="6">
    <source>
        <dbReference type="ARBA" id="ARBA00022670"/>
    </source>
</evidence>
<keyword evidence="6" id="KW-0645">Protease</keyword>
<reference evidence="14" key="1">
    <citation type="submission" date="2013-08" db="EMBL/GenBank/DDBJ databases">
        <authorList>
            <person name="Mendez C."/>
            <person name="Richter M."/>
            <person name="Ferrer M."/>
            <person name="Sanchez J."/>
        </authorList>
    </citation>
    <scope>NUCLEOTIDE SEQUENCE</scope>
</reference>
<dbReference type="InterPro" id="IPR037167">
    <property type="entry name" value="Peptidase_S11_C_sf"/>
</dbReference>
<keyword evidence="7" id="KW-0732">Signal</keyword>
<reference evidence="14" key="2">
    <citation type="journal article" date="2014" name="ISME J.">
        <title>Microbial stratification in low pH oxic and suboxic macroscopic growths along an acid mine drainage.</title>
        <authorList>
            <person name="Mendez-Garcia C."/>
            <person name="Mesa V."/>
            <person name="Sprenger R.R."/>
            <person name="Richter M."/>
            <person name="Diez M.S."/>
            <person name="Solano J."/>
            <person name="Bargiela R."/>
            <person name="Golyshina O.V."/>
            <person name="Manteca A."/>
            <person name="Ramos J.L."/>
            <person name="Gallego J.R."/>
            <person name="Llorente I."/>
            <person name="Martins Dos Santos V.A."/>
            <person name="Jensen O.N."/>
            <person name="Pelaez A.I."/>
            <person name="Sanchez J."/>
            <person name="Ferrer M."/>
        </authorList>
    </citation>
    <scope>NUCLEOTIDE SEQUENCE</scope>
</reference>
<comment type="caution">
    <text evidence="14">The sequence shown here is derived from an EMBL/GenBank/DDBJ whole genome shotgun (WGS) entry which is preliminary data.</text>
</comment>
<evidence type="ECO:0000259" key="13">
    <source>
        <dbReference type="SMART" id="SM00936"/>
    </source>
</evidence>
<evidence type="ECO:0000313" key="14">
    <source>
        <dbReference type="EMBL" id="EQD76013.1"/>
    </source>
</evidence>
<evidence type="ECO:0000256" key="12">
    <source>
        <dbReference type="ARBA" id="ARBA00034000"/>
    </source>
</evidence>
<dbReference type="PANTHER" id="PTHR21581:SF6">
    <property type="entry name" value="TRAFFICKING PROTEIN PARTICLE COMPLEX SUBUNIT 12"/>
    <property type="match status" value="1"/>
</dbReference>
<evidence type="ECO:0000256" key="9">
    <source>
        <dbReference type="ARBA" id="ARBA00022960"/>
    </source>
</evidence>
<keyword evidence="8" id="KW-0378">Hydrolase</keyword>
<dbReference type="GO" id="GO:0071555">
    <property type="term" value="P:cell wall organization"/>
    <property type="evidence" value="ECO:0007669"/>
    <property type="project" value="UniProtKB-KW"/>
</dbReference>
<dbReference type="GO" id="GO:0009002">
    <property type="term" value="F:serine-type D-Ala-D-Ala carboxypeptidase activity"/>
    <property type="evidence" value="ECO:0007669"/>
    <property type="project" value="UniProtKB-EC"/>
</dbReference>
<comment type="catalytic activity">
    <reaction evidence="12">
        <text>Preferential cleavage: (Ac)2-L-Lys-D-Ala-|-D-Ala. Also transpeptidation of peptidyl-alanyl moieties that are N-acyl substituents of D-alanine.</text>
        <dbReference type="EC" id="3.4.16.4"/>
    </reaction>
</comment>
<evidence type="ECO:0000256" key="7">
    <source>
        <dbReference type="ARBA" id="ARBA00022729"/>
    </source>
</evidence>
<dbReference type="InterPro" id="IPR018044">
    <property type="entry name" value="Peptidase_S11"/>
</dbReference>
<dbReference type="Gene3D" id="3.40.710.10">
    <property type="entry name" value="DD-peptidase/beta-lactamase superfamily"/>
    <property type="match status" value="1"/>
</dbReference>
<dbReference type="EMBL" id="AUZY01001166">
    <property type="protein sequence ID" value="EQD76013.1"/>
    <property type="molecule type" value="Genomic_DNA"/>
</dbReference>
<dbReference type="SMART" id="SM00936">
    <property type="entry name" value="PBP5_C"/>
    <property type="match status" value="1"/>
</dbReference>
<evidence type="ECO:0000256" key="5">
    <source>
        <dbReference type="ARBA" id="ARBA00022645"/>
    </source>
</evidence>
<dbReference type="GO" id="GO:0009252">
    <property type="term" value="P:peptidoglycan biosynthetic process"/>
    <property type="evidence" value="ECO:0007669"/>
    <property type="project" value="UniProtKB-UniPathway"/>
</dbReference>
<dbReference type="InterPro" id="IPR001967">
    <property type="entry name" value="Peptidase_S11_N"/>
</dbReference>
<gene>
    <name evidence="14" type="ORF">B1B_01965</name>
</gene>
<keyword evidence="10" id="KW-0573">Peptidoglycan synthesis</keyword>
<dbReference type="SUPFAM" id="SSF56601">
    <property type="entry name" value="beta-lactamase/transpeptidase-like"/>
    <property type="match status" value="1"/>
</dbReference>
<evidence type="ECO:0000256" key="3">
    <source>
        <dbReference type="ARBA" id="ARBA00007164"/>
    </source>
</evidence>
<dbReference type="EC" id="3.4.16.4" evidence="4"/>
<dbReference type="GO" id="GO:0006508">
    <property type="term" value="P:proteolysis"/>
    <property type="evidence" value="ECO:0007669"/>
    <property type="project" value="UniProtKB-KW"/>
</dbReference>
<proteinExistence type="inferred from homology"/>
<protein>
    <recommendedName>
        <fullName evidence="4">serine-type D-Ala-D-Ala carboxypeptidase</fullName>
        <ecNumber evidence="4">3.4.16.4</ecNumber>
    </recommendedName>
</protein>
<sequence>MKKLLCWTLAAFALTRAPIVLAGFPIPPAPAFQAKSWVLLDSRTGQVLAESHEDRHLAPASLTKLMVAYITFTALHSGAIHLNERFTISTAAWRTGGSRMFLLPGSQVTVNDLLKGLIVDSGNDAAVALSQAIAGTRGSMVGLMNRYARKLGLRNTHYEDVDGLPAPDHYSTALDIARLSRAIIRQYPSLYHRYFAIKTFTWDHITQDNRVSLLWMDPWVDGLKTGYTQQAGFCMDASGHQDGMRLIAVVMGAPSWNARVNDAQALLNWGFGFFHDHRLYGAKQPLARIPVWMGAHDRVKVGLFRSLWVTVPRLDYHSLRIRMQLAKSLTAPFDTKFAVGTLRVMLHGRLLVARTLHPLQAVKKGSWFHRLIDSIEQAF</sequence>
<feature type="domain" description="Peptidase S11 D-Ala-D-Ala carboxypeptidase A C-terminal" evidence="13">
    <location>
        <begin position="274"/>
        <end position="364"/>
    </location>
</feature>
<evidence type="ECO:0000256" key="8">
    <source>
        <dbReference type="ARBA" id="ARBA00022801"/>
    </source>
</evidence>
<dbReference type="InterPro" id="IPR012907">
    <property type="entry name" value="Peptidase_S11_C"/>
</dbReference>
<dbReference type="InterPro" id="IPR015956">
    <property type="entry name" value="Peniciliin-bd_prot_C_sf"/>
</dbReference>
<name>T1C578_9ZZZZ</name>
<dbReference type="InterPro" id="IPR012338">
    <property type="entry name" value="Beta-lactam/transpept-like"/>
</dbReference>
<accession>T1C578</accession>
<dbReference type="GO" id="GO:0008360">
    <property type="term" value="P:regulation of cell shape"/>
    <property type="evidence" value="ECO:0007669"/>
    <property type="project" value="UniProtKB-KW"/>
</dbReference>
<comment type="function">
    <text evidence="1">Removes C-terminal D-alanyl residues from sugar-peptide cell wall precursors.</text>
</comment>
<keyword evidence="9" id="KW-0133">Cell shape</keyword>
<dbReference type="Pfam" id="PF00768">
    <property type="entry name" value="Peptidase_S11"/>
    <property type="match status" value="1"/>
</dbReference>
<organism evidence="14">
    <name type="scientific">mine drainage metagenome</name>
    <dbReference type="NCBI Taxonomy" id="410659"/>
    <lineage>
        <taxon>unclassified sequences</taxon>
        <taxon>metagenomes</taxon>
        <taxon>ecological metagenomes</taxon>
    </lineage>
</organism>
<evidence type="ECO:0000256" key="10">
    <source>
        <dbReference type="ARBA" id="ARBA00022984"/>
    </source>
</evidence>
<evidence type="ECO:0000256" key="1">
    <source>
        <dbReference type="ARBA" id="ARBA00003217"/>
    </source>
</evidence>
<keyword evidence="5" id="KW-0121">Carboxypeptidase</keyword>
<dbReference type="UniPathway" id="UPA00219"/>
<comment type="pathway">
    <text evidence="2">Cell wall biogenesis; peptidoglycan biosynthesis.</text>
</comment>
<dbReference type="PANTHER" id="PTHR21581">
    <property type="entry name" value="D-ALANYL-D-ALANINE CARBOXYPEPTIDASE"/>
    <property type="match status" value="1"/>
</dbReference>
<comment type="similarity">
    <text evidence="3">Belongs to the peptidase S11 family.</text>
</comment>
<evidence type="ECO:0000256" key="11">
    <source>
        <dbReference type="ARBA" id="ARBA00023316"/>
    </source>
</evidence>
<keyword evidence="11" id="KW-0961">Cell wall biogenesis/degradation</keyword>
<dbReference type="Pfam" id="PF07943">
    <property type="entry name" value="PBP5_C"/>
    <property type="match status" value="1"/>
</dbReference>
<dbReference type="AlphaFoldDB" id="T1C578"/>